<keyword evidence="4" id="KW-0963">Cytoplasm</keyword>
<feature type="compositionally biased region" description="Low complexity" evidence="12">
    <location>
        <begin position="739"/>
        <end position="751"/>
    </location>
</feature>
<feature type="compositionally biased region" description="Polar residues" evidence="12">
    <location>
        <begin position="123"/>
        <end position="143"/>
    </location>
</feature>
<keyword evidence="14" id="KW-1185">Reference proteome</keyword>
<dbReference type="InterPro" id="IPR000814">
    <property type="entry name" value="TBP"/>
</dbReference>
<dbReference type="eggNOG" id="KOG3302">
    <property type="taxonomic scope" value="Eukaryota"/>
</dbReference>
<organism evidence="13 14">
    <name type="scientific">Drosophila yakuba</name>
    <name type="common">Fruit fly</name>
    <dbReference type="NCBI Taxonomy" id="7245"/>
    <lineage>
        <taxon>Eukaryota</taxon>
        <taxon>Metazoa</taxon>
        <taxon>Ecdysozoa</taxon>
        <taxon>Arthropoda</taxon>
        <taxon>Hexapoda</taxon>
        <taxon>Insecta</taxon>
        <taxon>Pterygota</taxon>
        <taxon>Neoptera</taxon>
        <taxon>Endopterygota</taxon>
        <taxon>Diptera</taxon>
        <taxon>Brachycera</taxon>
        <taxon>Muscomorpha</taxon>
        <taxon>Ephydroidea</taxon>
        <taxon>Drosophilidae</taxon>
        <taxon>Drosophila</taxon>
        <taxon>Sophophora</taxon>
    </lineage>
</organism>
<reference evidence="13" key="1">
    <citation type="submission" date="2006-01" db="EMBL/GenBank/DDBJ databases">
        <title>The Genome of Drosophila yakuba.</title>
        <authorList>
            <consortium name="The Drosophila yakuba Sequencing Consortium"/>
        </authorList>
    </citation>
    <scope>NUCLEOTIDE SEQUENCE</scope>
    <source>
        <strain evidence="13">Tai18E2</strain>
    </source>
</reference>
<dbReference type="Proteomes" id="UP000002282">
    <property type="component" value="Chromosome X"/>
</dbReference>
<dbReference type="Gene3D" id="3.30.310.10">
    <property type="entry name" value="TATA-Binding Protein"/>
    <property type="match status" value="2"/>
</dbReference>
<feature type="region of interest" description="Disordered" evidence="12">
    <location>
        <begin position="990"/>
        <end position="1017"/>
    </location>
</feature>
<keyword evidence="8" id="KW-0539">Nucleus</keyword>
<reference evidence="13 14" key="2">
    <citation type="journal article" date="2007" name="Nature">
        <title>Evolution of genes and genomes on the Drosophila phylogeny.</title>
        <authorList>
            <consortium name="Drosophila 12 Genomes Consortium"/>
            <person name="Clark A.G."/>
            <person name="Eisen M.B."/>
            <person name="Smith D.R."/>
            <person name="Bergman C.M."/>
            <person name="Oliver B."/>
            <person name="Markow T.A."/>
            <person name="Kaufman T.C."/>
            <person name="Kellis M."/>
            <person name="Gelbart W."/>
            <person name="Iyer V.N."/>
            <person name="Pollard D.A."/>
            <person name="Sackton T.B."/>
            <person name="Larracuente A.M."/>
            <person name="Singh N.D."/>
            <person name="Abad J.P."/>
            <person name="Abt D.N."/>
            <person name="Adryan B."/>
            <person name="Aguade M."/>
            <person name="Akashi H."/>
            <person name="Anderson W.W."/>
            <person name="Aquadro C.F."/>
            <person name="Ardell D.H."/>
            <person name="Arguello R."/>
            <person name="Artieri C.G."/>
            <person name="Barbash D.A."/>
            <person name="Barker D."/>
            <person name="Barsanti P."/>
            <person name="Batterham P."/>
            <person name="Batzoglou S."/>
            <person name="Begun D."/>
            <person name="Bhutkar A."/>
            <person name="Blanco E."/>
            <person name="Bosak S.A."/>
            <person name="Bradley R.K."/>
            <person name="Brand A.D."/>
            <person name="Brent M.R."/>
            <person name="Brooks A.N."/>
            <person name="Brown R.H."/>
            <person name="Butlin R.K."/>
            <person name="Caggese C."/>
            <person name="Calvi B.R."/>
            <person name="Bernardo de Carvalho A."/>
            <person name="Caspi A."/>
            <person name="Castrezana S."/>
            <person name="Celniker S.E."/>
            <person name="Chang J.L."/>
            <person name="Chapple C."/>
            <person name="Chatterji S."/>
            <person name="Chinwalla A."/>
            <person name="Civetta A."/>
            <person name="Clifton S.W."/>
            <person name="Comeron J.M."/>
            <person name="Costello J.C."/>
            <person name="Coyne J.A."/>
            <person name="Daub J."/>
            <person name="David R.G."/>
            <person name="Delcher A.L."/>
            <person name="Delehaunty K."/>
            <person name="Do C.B."/>
            <person name="Ebling H."/>
            <person name="Edwards K."/>
            <person name="Eickbush T."/>
            <person name="Evans J.D."/>
            <person name="Filipski A."/>
            <person name="Findeiss S."/>
            <person name="Freyhult E."/>
            <person name="Fulton L."/>
            <person name="Fulton R."/>
            <person name="Garcia A.C."/>
            <person name="Gardiner A."/>
            <person name="Garfield D.A."/>
            <person name="Garvin B.E."/>
            <person name="Gibson G."/>
            <person name="Gilbert D."/>
            <person name="Gnerre S."/>
            <person name="Godfrey J."/>
            <person name="Good R."/>
            <person name="Gotea V."/>
            <person name="Gravely B."/>
            <person name="Greenberg A.J."/>
            <person name="Griffiths-Jones S."/>
            <person name="Gross S."/>
            <person name="Guigo R."/>
            <person name="Gustafson E.A."/>
            <person name="Haerty W."/>
            <person name="Hahn M.W."/>
            <person name="Halligan D.L."/>
            <person name="Halpern A.L."/>
            <person name="Halter G.M."/>
            <person name="Han M.V."/>
            <person name="Heger A."/>
            <person name="Hillier L."/>
            <person name="Hinrichs A.S."/>
            <person name="Holmes I."/>
            <person name="Hoskins R.A."/>
            <person name="Hubisz M.J."/>
            <person name="Hultmark D."/>
            <person name="Huntley M.A."/>
            <person name="Jaffe D.B."/>
            <person name="Jagadeeshan S."/>
            <person name="Jeck W.R."/>
            <person name="Johnson J."/>
            <person name="Jones C.D."/>
            <person name="Jordan W.C."/>
            <person name="Karpen G.H."/>
            <person name="Kataoka E."/>
            <person name="Keightley P.D."/>
            <person name="Kheradpour P."/>
            <person name="Kirkness E.F."/>
            <person name="Koerich L.B."/>
            <person name="Kristiansen K."/>
            <person name="Kudrna D."/>
            <person name="Kulathinal R.J."/>
            <person name="Kumar S."/>
            <person name="Kwok R."/>
            <person name="Lander E."/>
            <person name="Langley C.H."/>
            <person name="Lapoint R."/>
            <person name="Lazzaro B.P."/>
            <person name="Lee S.J."/>
            <person name="Levesque L."/>
            <person name="Li R."/>
            <person name="Lin C.F."/>
            <person name="Lin M.F."/>
            <person name="Lindblad-Toh K."/>
            <person name="Llopart A."/>
            <person name="Long M."/>
            <person name="Low L."/>
            <person name="Lozovsky E."/>
            <person name="Lu J."/>
            <person name="Luo M."/>
            <person name="Machado C.A."/>
            <person name="Makalowski W."/>
            <person name="Marzo M."/>
            <person name="Matsuda M."/>
            <person name="Matzkin L."/>
            <person name="McAllister B."/>
            <person name="McBride C.S."/>
            <person name="McKernan B."/>
            <person name="McKernan K."/>
            <person name="Mendez-Lago M."/>
            <person name="Minx P."/>
            <person name="Mollenhauer M.U."/>
            <person name="Montooth K."/>
            <person name="Mount S.M."/>
            <person name="Mu X."/>
            <person name="Myers E."/>
            <person name="Negre B."/>
            <person name="Newfeld S."/>
            <person name="Nielsen R."/>
            <person name="Noor M.A."/>
            <person name="O'Grady P."/>
            <person name="Pachter L."/>
            <person name="Papaceit M."/>
            <person name="Parisi M.J."/>
            <person name="Parisi M."/>
            <person name="Parts L."/>
            <person name="Pedersen J.S."/>
            <person name="Pesole G."/>
            <person name="Phillippy A.M."/>
            <person name="Ponting C.P."/>
            <person name="Pop M."/>
            <person name="Porcelli D."/>
            <person name="Powell J.R."/>
            <person name="Prohaska S."/>
            <person name="Pruitt K."/>
            <person name="Puig M."/>
            <person name="Quesneville H."/>
            <person name="Ram K.R."/>
            <person name="Rand D."/>
            <person name="Rasmussen M.D."/>
            <person name="Reed L.K."/>
            <person name="Reenan R."/>
            <person name="Reily A."/>
            <person name="Remington K.A."/>
            <person name="Rieger T.T."/>
            <person name="Ritchie M.G."/>
            <person name="Robin C."/>
            <person name="Rogers Y.H."/>
            <person name="Rohde C."/>
            <person name="Rozas J."/>
            <person name="Rubenfield M.J."/>
            <person name="Ruiz A."/>
            <person name="Russo S."/>
            <person name="Salzberg S.L."/>
            <person name="Sanchez-Gracia A."/>
            <person name="Saranga D.J."/>
            <person name="Sato H."/>
            <person name="Schaeffer S.W."/>
            <person name="Schatz M.C."/>
            <person name="Schlenke T."/>
            <person name="Schwartz R."/>
            <person name="Segarra C."/>
            <person name="Singh R.S."/>
            <person name="Sirot L."/>
            <person name="Sirota M."/>
            <person name="Sisneros N.B."/>
            <person name="Smith C.D."/>
            <person name="Smith T.F."/>
            <person name="Spieth J."/>
            <person name="Stage D.E."/>
            <person name="Stark A."/>
            <person name="Stephan W."/>
            <person name="Strausberg R.L."/>
            <person name="Strempel S."/>
            <person name="Sturgill D."/>
            <person name="Sutton G."/>
            <person name="Sutton G.G."/>
            <person name="Tao W."/>
            <person name="Teichmann S."/>
            <person name="Tobari Y.N."/>
            <person name="Tomimura Y."/>
            <person name="Tsolas J.M."/>
            <person name="Valente V.L."/>
            <person name="Venter E."/>
            <person name="Venter J.C."/>
            <person name="Vicario S."/>
            <person name="Vieira F.G."/>
            <person name="Vilella A.J."/>
            <person name="Villasante A."/>
            <person name="Walenz B."/>
            <person name="Wang J."/>
            <person name="Wasserman M."/>
            <person name="Watts T."/>
            <person name="Wilson D."/>
            <person name="Wilson R.K."/>
            <person name="Wing R.A."/>
            <person name="Wolfner M.F."/>
            <person name="Wong A."/>
            <person name="Wong G.K."/>
            <person name="Wu C.I."/>
            <person name="Wu G."/>
            <person name="Yamamoto D."/>
            <person name="Yang H.P."/>
            <person name="Yang S.P."/>
            <person name="Yorke J.A."/>
            <person name="Yoshida K."/>
            <person name="Zdobnov E."/>
            <person name="Zhang P."/>
            <person name="Zhang Y."/>
            <person name="Zimin A.V."/>
            <person name="Baldwin J."/>
            <person name="Abdouelleil A."/>
            <person name="Abdulkadir J."/>
            <person name="Abebe A."/>
            <person name="Abera B."/>
            <person name="Abreu J."/>
            <person name="Acer S.C."/>
            <person name="Aftuck L."/>
            <person name="Alexander A."/>
            <person name="An P."/>
            <person name="Anderson E."/>
            <person name="Anderson S."/>
            <person name="Arachi H."/>
            <person name="Azer M."/>
            <person name="Bachantsang P."/>
            <person name="Barry A."/>
            <person name="Bayul T."/>
            <person name="Berlin A."/>
            <person name="Bessette D."/>
            <person name="Bloom T."/>
            <person name="Blye J."/>
            <person name="Boguslavskiy L."/>
            <person name="Bonnet C."/>
            <person name="Boukhgalter B."/>
            <person name="Bourzgui I."/>
            <person name="Brown A."/>
            <person name="Cahill P."/>
            <person name="Channer S."/>
            <person name="Cheshatsang Y."/>
            <person name="Chuda L."/>
            <person name="Citroen M."/>
            <person name="Collymore A."/>
            <person name="Cooke P."/>
            <person name="Costello M."/>
            <person name="D'Aco K."/>
            <person name="Daza R."/>
            <person name="De Haan G."/>
            <person name="DeGray S."/>
            <person name="DeMaso C."/>
            <person name="Dhargay N."/>
            <person name="Dooley K."/>
            <person name="Dooley E."/>
            <person name="Doricent M."/>
            <person name="Dorje P."/>
            <person name="Dorjee K."/>
            <person name="Dupes A."/>
            <person name="Elong R."/>
            <person name="Falk J."/>
            <person name="Farina A."/>
            <person name="Faro S."/>
            <person name="Ferguson D."/>
            <person name="Fisher S."/>
            <person name="Foley C.D."/>
            <person name="Franke A."/>
            <person name="Friedrich D."/>
            <person name="Gadbois L."/>
            <person name="Gearin G."/>
            <person name="Gearin C.R."/>
            <person name="Giannoukos G."/>
            <person name="Goode T."/>
            <person name="Graham J."/>
            <person name="Grandbois E."/>
            <person name="Grewal S."/>
            <person name="Gyaltsen K."/>
            <person name="Hafez N."/>
            <person name="Hagos B."/>
            <person name="Hall J."/>
            <person name="Henson C."/>
            <person name="Hollinger A."/>
            <person name="Honan T."/>
            <person name="Huard M.D."/>
            <person name="Hughes L."/>
            <person name="Hurhula B."/>
            <person name="Husby M.E."/>
            <person name="Kamat A."/>
            <person name="Kanga B."/>
            <person name="Kashin S."/>
            <person name="Khazanovich D."/>
            <person name="Kisner P."/>
            <person name="Lance K."/>
            <person name="Lara M."/>
            <person name="Lee W."/>
            <person name="Lennon N."/>
            <person name="Letendre F."/>
            <person name="LeVine R."/>
            <person name="Lipovsky A."/>
            <person name="Liu X."/>
            <person name="Liu J."/>
            <person name="Liu S."/>
            <person name="Lokyitsang T."/>
            <person name="Lokyitsang Y."/>
            <person name="Lubonja R."/>
            <person name="Lui A."/>
            <person name="MacDonald P."/>
            <person name="Magnisalis V."/>
            <person name="Maru K."/>
            <person name="Matthews C."/>
            <person name="McCusker W."/>
            <person name="McDonough S."/>
            <person name="Mehta T."/>
            <person name="Meldrim J."/>
            <person name="Meneus L."/>
            <person name="Mihai O."/>
            <person name="Mihalev A."/>
            <person name="Mihova T."/>
            <person name="Mittelman R."/>
            <person name="Mlenga V."/>
            <person name="Montmayeur A."/>
            <person name="Mulrain L."/>
            <person name="Navidi A."/>
            <person name="Naylor J."/>
            <person name="Negash T."/>
            <person name="Nguyen T."/>
            <person name="Nguyen N."/>
            <person name="Nicol R."/>
            <person name="Norbu C."/>
            <person name="Norbu N."/>
            <person name="Novod N."/>
            <person name="O'Neill B."/>
            <person name="Osman S."/>
            <person name="Markiewicz E."/>
            <person name="Oyono O.L."/>
            <person name="Patti C."/>
            <person name="Phunkhang P."/>
            <person name="Pierre F."/>
            <person name="Priest M."/>
            <person name="Raghuraman S."/>
            <person name="Rege F."/>
            <person name="Reyes R."/>
            <person name="Rise C."/>
            <person name="Rogov P."/>
            <person name="Ross K."/>
            <person name="Ryan E."/>
            <person name="Settipalli S."/>
            <person name="Shea T."/>
            <person name="Sherpa N."/>
            <person name="Shi L."/>
            <person name="Shih D."/>
            <person name="Sparrow T."/>
            <person name="Spaulding J."/>
            <person name="Stalker J."/>
            <person name="Stange-Thomann N."/>
            <person name="Stavropoulos S."/>
            <person name="Stone C."/>
            <person name="Strader C."/>
            <person name="Tesfaye S."/>
            <person name="Thomson T."/>
            <person name="Thoulutsang Y."/>
            <person name="Thoulutsang D."/>
            <person name="Topham K."/>
            <person name="Topping I."/>
            <person name="Tsamla T."/>
            <person name="Vassiliev H."/>
            <person name="Vo A."/>
            <person name="Wangchuk T."/>
            <person name="Wangdi T."/>
            <person name="Weiand M."/>
            <person name="Wilkinson J."/>
            <person name="Wilson A."/>
            <person name="Yadav S."/>
            <person name="Young G."/>
            <person name="Yu Q."/>
            <person name="Zembek L."/>
            <person name="Zhong D."/>
            <person name="Zimmer A."/>
            <person name="Zwirko Z."/>
            <person name="Jaffe D.B."/>
            <person name="Alvarez P."/>
            <person name="Brockman W."/>
            <person name="Butler J."/>
            <person name="Chin C."/>
            <person name="Gnerre S."/>
            <person name="Grabherr M."/>
            <person name="Kleber M."/>
            <person name="Mauceli E."/>
            <person name="MacCallum I."/>
        </authorList>
    </citation>
    <scope>NUCLEOTIDE SEQUENCE [LARGE SCALE GENOMIC DNA]</scope>
    <source>
        <strain evidence="13">Tai18E2</strain>
        <strain evidence="14">Tai18E2 / Tucson 14021-0261.01</strain>
    </source>
</reference>
<feature type="region of interest" description="Disordered" evidence="12">
    <location>
        <begin position="1281"/>
        <end position="1332"/>
    </location>
</feature>
<dbReference type="InterPro" id="IPR012295">
    <property type="entry name" value="TBP_dom_sf"/>
</dbReference>
<feature type="compositionally biased region" description="Low complexity" evidence="12">
    <location>
        <begin position="612"/>
        <end position="626"/>
    </location>
</feature>
<feature type="compositionally biased region" description="Polar residues" evidence="12">
    <location>
        <begin position="70"/>
        <end position="90"/>
    </location>
</feature>
<dbReference type="GO" id="GO:0005634">
    <property type="term" value="C:nucleus"/>
    <property type="evidence" value="ECO:0007669"/>
    <property type="project" value="UniProtKB-SubCell"/>
</dbReference>
<dbReference type="GO" id="GO:0003677">
    <property type="term" value="F:DNA binding"/>
    <property type="evidence" value="ECO:0007669"/>
    <property type="project" value="UniProtKB-KW"/>
</dbReference>
<dbReference type="SUPFAM" id="SSF55945">
    <property type="entry name" value="TATA-box binding protein-like"/>
    <property type="match status" value="2"/>
</dbReference>
<evidence type="ECO:0000256" key="2">
    <source>
        <dbReference type="ARBA" id="ARBA00004496"/>
    </source>
</evidence>
<feature type="compositionally biased region" description="Polar residues" evidence="12">
    <location>
        <begin position="691"/>
        <end position="704"/>
    </location>
</feature>
<feature type="compositionally biased region" description="Basic and acidic residues" evidence="12">
    <location>
        <begin position="210"/>
        <end position="231"/>
    </location>
</feature>
<feature type="compositionally biased region" description="Basic and acidic residues" evidence="12">
    <location>
        <begin position="990"/>
        <end position="1010"/>
    </location>
</feature>
<evidence type="ECO:0000256" key="1">
    <source>
        <dbReference type="ARBA" id="ARBA00004123"/>
    </source>
</evidence>
<feature type="region of interest" description="Disordered" evidence="12">
    <location>
        <begin position="1608"/>
        <end position="1633"/>
    </location>
</feature>
<protein>
    <recommendedName>
        <fullName evidence="9">TATA box-binding protein-like 1</fullName>
    </recommendedName>
    <alternativeName>
        <fullName evidence="10">TBP-like factor</fullName>
    </alternativeName>
</protein>
<feature type="compositionally biased region" description="Acidic residues" evidence="12">
    <location>
        <begin position="790"/>
        <end position="813"/>
    </location>
</feature>
<feature type="compositionally biased region" description="Basic and acidic residues" evidence="12">
    <location>
        <begin position="559"/>
        <end position="572"/>
    </location>
</feature>
<evidence type="ECO:0000256" key="12">
    <source>
        <dbReference type="SAM" id="MobiDB-lite"/>
    </source>
</evidence>
<feature type="region of interest" description="Disordered" evidence="12">
    <location>
        <begin position="1"/>
        <end position="178"/>
    </location>
</feature>
<dbReference type="FunFam" id="3.30.310.10:FF:000005">
    <property type="entry name" value="TATA box-binding protein-like 1"/>
    <property type="match status" value="1"/>
</dbReference>
<dbReference type="EMBL" id="CM000162">
    <property type="protein sequence ID" value="EDX02258.2"/>
    <property type="molecule type" value="Genomic_DNA"/>
</dbReference>
<proteinExistence type="inferred from homology"/>
<evidence type="ECO:0000256" key="8">
    <source>
        <dbReference type="ARBA" id="ARBA00023242"/>
    </source>
</evidence>
<evidence type="ECO:0000256" key="11">
    <source>
        <dbReference type="SAM" id="Coils"/>
    </source>
</evidence>
<dbReference type="SMR" id="B4Q0C1"/>
<reference evidence="13" key="4">
    <citation type="submission" date="2015-11" db="EMBL/GenBank/DDBJ databases">
        <authorList>
            <consortium name="FlyBase"/>
        </authorList>
    </citation>
    <scope>NUCLEOTIDE SEQUENCE</scope>
    <source>
        <strain evidence="13">Tai18E2</strain>
    </source>
</reference>
<dbReference type="EMBL" id="CM000162">
    <property type="protein sequence ID" value="KRK06675.1"/>
    <property type="molecule type" value="Genomic_DNA"/>
</dbReference>
<reference evidence="13 14" key="3">
    <citation type="journal article" date="2007" name="PLoS Biol.">
        <title>Principles of genome evolution in the Drosophila melanogaster species group.</title>
        <authorList>
            <person name="Ranz J.M."/>
            <person name="Maurin D."/>
            <person name="Chan Y.S."/>
            <person name="von Grotthuss M."/>
            <person name="Hillier L.W."/>
            <person name="Roote J."/>
            <person name="Ashburner M."/>
            <person name="Bergman C.M."/>
        </authorList>
    </citation>
    <scope>NUCLEOTIDE SEQUENCE [LARGE SCALE GENOMIC DNA]</scope>
    <source>
        <strain evidence="13">Tai18E2</strain>
        <strain evidence="14">Tai18E2 / Tucson 14021-0261.01</strain>
    </source>
</reference>
<evidence type="ECO:0000313" key="14">
    <source>
        <dbReference type="Proteomes" id="UP000002282"/>
    </source>
</evidence>
<dbReference type="EMBL" id="CM000162">
    <property type="protein sequence ID" value="KRK06672.1"/>
    <property type="molecule type" value="Genomic_DNA"/>
</dbReference>
<evidence type="ECO:0000256" key="6">
    <source>
        <dbReference type="ARBA" id="ARBA00023125"/>
    </source>
</evidence>
<feature type="compositionally biased region" description="Basic and acidic residues" evidence="12">
    <location>
        <begin position="764"/>
        <end position="779"/>
    </location>
</feature>
<evidence type="ECO:0000256" key="9">
    <source>
        <dbReference type="ARBA" id="ARBA00023474"/>
    </source>
</evidence>
<feature type="compositionally biased region" description="Basic and acidic residues" evidence="12">
    <location>
        <begin position="448"/>
        <end position="469"/>
    </location>
</feature>
<feature type="compositionally biased region" description="Basic and acidic residues" evidence="12">
    <location>
        <begin position="282"/>
        <end position="303"/>
    </location>
</feature>
<feature type="compositionally biased region" description="Acidic residues" evidence="12">
    <location>
        <begin position="663"/>
        <end position="674"/>
    </location>
</feature>
<dbReference type="FunFam" id="3.30.310.10:FF:000009">
    <property type="entry name" value="TatA box-binding protein-like protein 1"/>
    <property type="match status" value="1"/>
</dbReference>
<feature type="region of interest" description="Disordered" evidence="12">
    <location>
        <begin position="559"/>
        <end position="918"/>
    </location>
</feature>
<feature type="compositionally biased region" description="Basic and acidic residues" evidence="12">
    <location>
        <begin position="246"/>
        <end position="267"/>
    </location>
</feature>
<feature type="compositionally biased region" description="Polar residues" evidence="12">
    <location>
        <begin position="1303"/>
        <end position="1317"/>
    </location>
</feature>
<dbReference type="EMBL" id="CM000162">
    <property type="protein sequence ID" value="KRK06673.1"/>
    <property type="molecule type" value="Genomic_DNA"/>
</dbReference>
<feature type="compositionally biased region" description="Polar residues" evidence="12">
    <location>
        <begin position="721"/>
        <end position="730"/>
    </location>
</feature>
<dbReference type="GO" id="GO:0005737">
    <property type="term" value="C:cytoplasm"/>
    <property type="evidence" value="ECO:0007669"/>
    <property type="project" value="UniProtKB-SubCell"/>
</dbReference>
<keyword evidence="11" id="KW-0175">Coiled coil</keyword>
<feature type="compositionally biased region" description="Low complexity" evidence="12">
    <location>
        <begin position="1611"/>
        <end position="1629"/>
    </location>
</feature>
<dbReference type="Pfam" id="PF00352">
    <property type="entry name" value="TBP"/>
    <property type="match status" value="2"/>
</dbReference>
<comment type="subcellular location">
    <subcellularLocation>
        <location evidence="2">Cytoplasm</location>
    </subcellularLocation>
    <subcellularLocation>
        <location evidence="1">Nucleus</location>
    </subcellularLocation>
</comment>
<keyword evidence="6" id="KW-0238">DNA-binding</keyword>
<dbReference type="HOGENOM" id="CLU_236402_0_0_1"/>
<dbReference type="InterPro" id="IPR015445">
    <property type="entry name" value="TBP-like"/>
</dbReference>
<feature type="compositionally biased region" description="Basic and acidic residues" evidence="12">
    <location>
        <begin position="167"/>
        <end position="178"/>
    </location>
</feature>
<dbReference type="CDD" id="cd04517">
    <property type="entry name" value="TLF"/>
    <property type="match status" value="1"/>
</dbReference>
<feature type="compositionally biased region" description="Basic and acidic residues" evidence="12">
    <location>
        <begin position="705"/>
        <end position="714"/>
    </location>
</feature>
<dbReference type="OrthoDB" id="2127950at2759"/>
<feature type="region of interest" description="Disordered" evidence="12">
    <location>
        <begin position="1646"/>
        <end position="1669"/>
    </location>
</feature>
<evidence type="ECO:0000256" key="4">
    <source>
        <dbReference type="ARBA" id="ARBA00022490"/>
    </source>
</evidence>
<feature type="region of interest" description="Disordered" evidence="12">
    <location>
        <begin position="441"/>
        <end position="501"/>
    </location>
</feature>
<accession>B4Q0C1</accession>
<feature type="region of interest" description="Disordered" evidence="12">
    <location>
        <begin position="205"/>
        <end position="307"/>
    </location>
</feature>
<evidence type="ECO:0000256" key="5">
    <source>
        <dbReference type="ARBA" id="ARBA00023015"/>
    </source>
</evidence>
<evidence type="ECO:0000256" key="7">
    <source>
        <dbReference type="ARBA" id="ARBA00023163"/>
    </source>
</evidence>
<sequence length="1769" mass="198535">MGSVNKNDDQGNIPPNREFEEPPPPARDPGIEDSHPQAPVETDEGNQDIPVSGEADSQQLNGDSEKENNTPDQESSIPQSPIKSPNSNVIENCEQEPGAGNNTPDPVEAAQFSDEEVEKNDAKSSGNESDWNTRSNQDRLSSSDSEDEQRLLENLTKSRRVRRRTRHPDSDYSVEVKRYSRRKSYYRGYHSESGGRVLQWFVAPGSEEGDSPRIPRSEREHYRGYHSDSEGRVSQWLVAPGSEEGDSPRLPRSEREHYRGYHSDSEGRVSQWLVAPGSEEGDSPRLPRSEREHYRGYHSDSEGRVSQWLVAPGSEEREHYRGYHSDSEGRVSQWLVAPGSEEREHYRGYHSDSEGRVSQWLVAPGSEEREHYRGYHSDSEGRVSQWLVAPGSEEREHYRGYHSDSEGRVSQWLVAPGSEEREHYRGYHSDSEGRVSQWLVAPGSEEGDSPRLPRSEREHYRGYHSDSEGRVSQWLVAPGSEEGDSLRLPRSEREQEAEAQRGEFENLNHQYQYSESDDDEVARNRNIFYRLQNYAQTIQVRLPESEFDSYDREQGYGHQLNRESTSDSDDHYGISLSSSRARLTESESDSYDRQQGYGHQPNQESESDSDDLFGASSSSQSSSSERQSSDEESVRASDSTSDDSEYRVDPATGWLSRRRESTSEDSEDQQPETLEDSKQEQEDSEDEQLQPVDNSENEQQPTSSNKRDNLENKQPKKRKSSACSDSNNSKKPLLEGETRSSPSSSRGSRTPVPHDTSESEDTDKDNIPLKRKLSHDSLTSKKLKKPSLPSEEEQSEEEREDTESEDSEEDQESDSSKKDNDTDSDSDSESEGGGPAASNSEEPAQDQYTERGGADQDPAPEGGANPDPAPENYEQDPAPETYDQDPAPENYDQDPAPENYDQDLAPENYDQDPAPENYDQICESESEDEEYYPLFFSGKGKLLKFVANPWGGDLTDFDITLLLYMTFGAYKLEDLQNYLGITNQELEKQSEQEQQLKHPDQERELQKHLQPEQQQRLQQLQKQRQLNNFLFEQQKLFVQEKVRQQQEQHRWQQDQVERERKFRQQEEQKRLEYERNLEKQREDYNRQLRLQREQYLIKFKQLEKLKQRPQQENLPNNTQPQRKRELMQNDMVSIPVANLNGGLKAASSGSGVGVVAAGGVVSSAVLANAPRVYLTPSSTFMANRQMAGVATTGKISGPVVGGSSGTTSAAGTVRYFSQFSKVQTAGGPGLQRKLTNGDTIVLANGNKSMFLTSSNDNKGVMPTVATNGNGLLTAKTELLEEEGMQPVTVIDDDEDEDEDDGESSNNAKSIGDQQPENQPLPVVNAANDGNASDDEPELDIVINNVVCSFSVGCHLKLRDIALQGSNVEFRRENGMVTMKLRHPYTTASIWSSGRITCTGATSEAMAKVAARRYARCLGKLGFPTRFLNFRIVNVLGTCSMPWAIKIVNFSERHRENASYEPELHPGVTYKMRDPDPKATLKIFSTGSVTVTAASVSHVESAIQHIYPLVFDFRKQRSAEELQHLRQKQRLQGGGDPNEIEKQVLVDNKTASQDSIFVNTTGAHSKSSSNDVLSSTVDSMPRLKQMVNYHQILKQTQDERRHVPFHGEKVNSASTSSAAAAPSTSSSSSSGDNICANARRRATECWATKLQNKRPRYNDPGTTGTVNASSSSATSASAATSSFASQATHLRNPLKTAALANARMRGAKVPTCMVTGTRIASNSLILHQQQLVHMQQQQQQKLRQTSFSPSEFSVDDLIEEEESNELDMHF</sequence>
<dbReference type="GO" id="GO:0006352">
    <property type="term" value="P:DNA-templated transcription initiation"/>
    <property type="evidence" value="ECO:0007669"/>
    <property type="project" value="InterPro"/>
</dbReference>
<feature type="coiled-coil region" evidence="11">
    <location>
        <begin position="1063"/>
        <end position="1105"/>
    </location>
</feature>
<evidence type="ECO:0000313" key="13">
    <source>
        <dbReference type="EMBL" id="EDX02258.2"/>
    </source>
</evidence>
<evidence type="ECO:0000256" key="3">
    <source>
        <dbReference type="ARBA" id="ARBA00005560"/>
    </source>
</evidence>
<dbReference type="PANTHER" id="PTHR10126">
    <property type="entry name" value="TATA-BOX BINDING PROTEIN"/>
    <property type="match status" value="1"/>
</dbReference>
<feature type="compositionally biased region" description="Acidic residues" evidence="12">
    <location>
        <begin position="1290"/>
        <end position="1302"/>
    </location>
</feature>
<name>B4Q0C1_DROYA</name>
<dbReference type="PRINTS" id="PR00686">
    <property type="entry name" value="TIFACTORIID"/>
</dbReference>
<evidence type="ECO:0000256" key="10">
    <source>
        <dbReference type="ARBA" id="ARBA00033173"/>
    </source>
</evidence>
<gene>
    <name evidence="13" type="primary">Dyak\GE15780</name>
    <name evidence="13" type="ORF">Dyak_GE15780</name>
</gene>
<comment type="similarity">
    <text evidence="3">Belongs to the TBP family.</text>
</comment>
<keyword evidence="7" id="KW-0804">Transcription</keyword>
<feature type="compositionally biased region" description="Basic and acidic residues" evidence="12">
    <location>
        <begin position="484"/>
        <end position="501"/>
    </location>
</feature>
<keyword evidence="5" id="KW-0805">Transcription regulation</keyword>
<feature type="compositionally biased region" description="Basic residues" evidence="12">
    <location>
        <begin position="157"/>
        <end position="166"/>
    </location>
</feature>